<dbReference type="InterPro" id="IPR050238">
    <property type="entry name" value="DNA_Rep/Repair_Clamp_Loader"/>
</dbReference>
<dbReference type="InterPro" id="IPR027417">
    <property type="entry name" value="P-loop_NTPase"/>
</dbReference>
<dbReference type="AlphaFoldDB" id="A0A0X8FKY5"/>
<dbReference type="GO" id="GO:0006261">
    <property type="term" value="P:DNA-templated DNA replication"/>
    <property type="evidence" value="ECO:0007669"/>
    <property type="project" value="TreeGrafter"/>
</dbReference>
<dbReference type="OrthoDB" id="9810148at2"/>
<gene>
    <name evidence="1" type="ORF">AWM75_04025</name>
</gene>
<dbReference type="EMBL" id="CP014163">
    <property type="protein sequence ID" value="AMB99224.1"/>
    <property type="molecule type" value="Genomic_DNA"/>
</dbReference>
<dbReference type="FunFam" id="3.40.50.300:FF:001255">
    <property type="entry name" value="DNA polymerase III subunit delta"/>
    <property type="match status" value="1"/>
</dbReference>
<evidence type="ECO:0008006" key="3">
    <source>
        <dbReference type="Google" id="ProtNLM"/>
    </source>
</evidence>
<dbReference type="PANTHER" id="PTHR11669:SF8">
    <property type="entry name" value="DNA POLYMERASE III SUBUNIT DELTA"/>
    <property type="match status" value="1"/>
</dbReference>
<evidence type="ECO:0000313" key="1">
    <source>
        <dbReference type="EMBL" id="AMB99224.1"/>
    </source>
</evidence>
<dbReference type="SUPFAM" id="SSF52540">
    <property type="entry name" value="P-loop containing nucleoside triphosphate hydrolases"/>
    <property type="match status" value="1"/>
</dbReference>
<keyword evidence="2" id="KW-1185">Reference proteome</keyword>
<organism evidence="1 2">
    <name type="scientific">Aerococcus urinaehominis</name>
    <dbReference type="NCBI Taxonomy" id="128944"/>
    <lineage>
        <taxon>Bacteria</taxon>
        <taxon>Bacillati</taxon>
        <taxon>Bacillota</taxon>
        <taxon>Bacilli</taxon>
        <taxon>Lactobacillales</taxon>
        <taxon>Aerococcaceae</taxon>
        <taxon>Aerococcus</taxon>
    </lineage>
</organism>
<dbReference type="STRING" id="128944.AWM75_04025"/>
<dbReference type="GO" id="GO:0003887">
    <property type="term" value="F:DNA-directed DNA polymerase activity"/>
    <property type="evidence" value="ECO:0007669"/>
    <property type="project" value="InterPro"/>
</dbReference>
<dbReference type="Pfam" id="PF13177">
    <property type="entry name" value="DNA_pol3_delta2"/>
    <property type="match status" value="1"/>
</dbReference>
<name>A0A0X8FKY5_9LACT</name>
<accession>A0A0X8FKY5</accession>
<reference evidence="1 2" key="1">
    <citation type="journal article" date="2016" name="Genome Announc.">
        <title>Complete Genome Sequences of Aerococcus christensenii CCUG 28831T, Aerococcus sanguinicola CCUG 43001T, Aerococcus urinae CCUG 36881T, Aerococcus urinaeequi CCUG 28094T, Aerococcus urinaehominis CCUG 42038 BT, and Aerococcus viridans CCUG 4311T.</title>
        <authorList>
            <person name="Carkaci D."/>
            <person name="Dargis R."/>
            <person name="Nielsen X.C."/>
            <person name="Skovgaard O."/>
            <person name="Fuursted K."/>
            <person name="Christensen J.J."/>
        </authorList>
    </citation>
    <scope>NUCLEOTIDE SEQUENCE [LARGE SCALE GENOMIC DNA]</scope>
    <source>
        <strain evidence="1 2">CCUG42038B</strain>
    </source>
</reference>
<dbReference type="Gene3D" id="3.40.50.300">
    <property type="entry name" value="P-loop containing nucleotide triphosphate hydrolases"/>
    <property type="match status" value="1"/>
</dbReference>
<reference evidence="2" key="2">
    <citation type="submission" date="2016-01" db="EMBL/GenBank/DDBJ databases">
        <title>Six Aerococcus type strain genome sequencing and assembly using PacBio and Illumina Hiseq.</title>
        <authorList>
            <person name="Carkaci D."/>
            <person name="Dargis R."/>
            <person name="Nielsen X.C."/>
            <person name="Skovgaard O."/>
            <person name="Fuursted K."/>
            <person name="Christensen J.J."/>
        </authorList>
    </citation>
    <scope>NUCLEOTIDE SEQUENCE [LARGE SCALE GENOMIC DNA]</scope>
    <source>
        <strain evidence="2">CCUG42038B</strain>
    </source>
</reference>
<proteinExistence type="predicted"/>
<sequence length="334" mass="37318">MSFAITEKQPRLTQLMTQVVCANRLGHAYLLAGQAGAGPADMALYLSCALFCQQAQSGQPCGHCQHCQRIIKEEFPDVTRIRPDGQSIKIDQVRAVKQDLAMSGLEGSQQVFIFYEAEKLTSGAANALLKFLEEPHNGVYFFLLTKQTDQVLATIQSRCQLVYFPSLAGNQAITHFKDQGLNDSTARLMVNLTKDITSAQELLADEVFTKQVDLILAWLARLFSQDARAFTMVASDWMKISKDRPANMRLLQTVLVYLYDLFYLACQGEASQDEQIYLPHNKVTYAKILAHTNKEAVNQAIEALHQAVMMLAANVPVQASLEYFVLATWLKDDV</sequence>
<dbReference type="PANTHER" id="PTHR11669">
    <property type="entry name" value="REPLICATION FACTOR C / DNA POLYMERASE III GAMMA-TAU SUBUNIT"/>
    <property type="match status" value="1"/>
</dbReference>
<dbReference type="RefSeq" id="WP_067978546.1">
    <property type="nucleotide sequence ID" value="NZ_CP014163.1"/>
</dbReference>
<dbReference type="NCBIfam" id="TIGR00678">
    <property type="entry name" value="holB"/>
    <property type="match status" value="1"/>
</dbReference>
<protein>
    <recommendedName>
        <fullName evidence="3">DNA polymerase III subunit delta</fullName>
    </recommendedName>
</protein>
<dbReference type="KEGG" id="auh:AWM75_04025"/>
<dbReference type="InterPro" id="IPR004622">
    <property type="entry name" value="DNA_pol_HolB"/>
</dbReference>
<dbReference type="Proteomes" id="UP000062260">
    <property type="component" value="Chromosome"/>
</dbReference>
<evidence type="ECO:0000313" key="2">
    <source>
        <dbReference type="Proteomes" id="UP000062260"/>
    </source>
</evidence>
<dbReference type="GO" id="GO:0008408">
    <property type="term" value="F:3'-5' exonuclease activity"/>
    <property type="evidence" value="ECO:0007669"/>
    <property type="project" value="InterPro"/>
</dbReference>